<evidence type="ECO:0000313" key="2">
    <source>
        <dbReference type="EMBL" id="AGM31161.1"/>
    </source>
</evidence>
<sequence length="158" mass="17321">MPALVTRVFGCGQGRKGTTVWTAPDDATIAQILRDTKTIAIVGVSANPDRPSHGVYRYLAEHSPYRIFLVNPTISELDGKTVYPSLDALPETPDVVDVFRRPEQLAGIAQEAIDIGARTLWFQLDLIDLDAANKATEAGLQVVMDRCTEIEFARLGPR</sequence>
<dbReference type="EMBL" id="CP004374">
    <property type="protein sequence ID" value="AGM31161.1"/>
    <property type="molecule type" value="Genomic_DNA"/>
</dbReference>
<dbReference type="InterPro" id="IPR003781">
    <property type="entry name" value="CoA-bd"/>
</dbReference>
<evidence type="ECO:0000313" key="3">
    <source>
        <dbReference type="Proteomes" id="UP000013961"/>
    </source>
</evidence>
<dbReference type="PANTHER" id="PTHR33303:SF2">
    <property type="entry name" value="COA-BINDING DOMAIN-CONTAINING PROTEIN"/>
    <property type="match status" value="1"/>
</dbReference>
<dbReference type="AlphaFoldDB" id="A0AB33AHF1"/>
<feature type="domain" description="CoA-binding" evidence="1">
    <location>
        <begin position="32"/>
        <end position="126"/>
    </location>
</feature>
<organism evidence="2 3">
    <name type="scientific">Mycobacteroides abscessus subsp. bolletii 50594</name>
    <dbReference type="NCBI Taxonomy" id="1303024"/>
    <lineage>
        <taxon>Bacteria</taxon>
        <taxon>Bacillati</taxon>
        <taxon>Actinomycetota</taxon>
        <taxon>Actinomycetes</taxon>
        <taxon>Mycobacteriales</taxon>
        <taxon>Mycobacteriaceae</taxon>
        <taxon>Mycobacteroides</taxon>
        <taxon>Mycobacteroides abscessus</taxon>
    </lineage>
</organism>
<dbReference type="PANTHER" id="PTHR33303">
    <property type="entry name" value="CYTOPLASMIC PROTEIN-RELATED"/>
    <property type="match status" value="1"/>
</dbReference>
<name>A0AB33AHF1_9MYCO</name>
<reference evidence="2 3" key="1">
    <citation type="journal article" date="2013" name="Genome Announc.">
        <title>Complete Genome Sequence of Mycobacterium massiliense Clinical Strain Asan 50594, Belonging to the Type II Genotype.</title>
        <authorList>
            <person name="Kim B.J."/>
            <person name="Kim B.R."/>
            <person name="Hong S.H."/>
            <person name="Seok S.H."/>
            <person name="Kook Y.H."/>
            <person name="Kim B.J."/>
        </authorList>
    </citation>
    <scope>NUCLEOTIDE SEQUENCE [LARGE SCALE GENOMIC DNA]</scope>
    <source>
        <strain evidence="2 3">50594</strain>
    </source>
</reference>
<dbReference type="InterPro" id="IPR036291">
    <property type="entry name" value="NAD(P)-bd_dom_sf"/>
</dbReference>
<accession>A0AB33AHF1</accession>
<gene>
    <name evidence="2" type="ORF">MASS_4559</name>
</gene>
<dbReference type="SUPFAM" id="SSF51735">
    <property type="entry name" value="NAD(P)-binding Rossmann-fold domains"/>
    <property type="match status" value="1"/>
</dbReference>
<dbReference type="Gene3D" id="3.40.50.720">
    <property type="entry name" value="NAD(P)-binding Rossmann-like Domain"/>
    <property type="match status" value="1"/>
</dbReference>
<protein>
    <recommendedName>
        <fullName evidence="1">CoA-binding domain-containing protein</fullName>
    </recommendedName>
</protein>
<dbReference type="SMART" id="SM00881">
    <property type="entry name" value="CoA_binding"/>
    <property type="match status" value="1"/>
</dbReference>
<proteinExistence type="predicted"/>
<dbReference type="Proteomes" id="UP000013961">
    <property type="component" value="Chromosome"/>
</dbReference>
<dbReference type="KEGG" id="mabb:MASS_4559"/>
<evidence type="ECO:0000259" key="1">
    <source>
        <dbReference type="SMART" id="SM00881"/>
    </source>
</evidence>
<dbReference type="Pfam" id="PF13380">
    <property type="entry name" value="CoA_binding_2"/>
    <property type="match status" value="1"/>
</dbReference>